<feature type="transmembrane region" description="Helical" evidence="5">
    <location>
        <begin position="72"/>
        <end position="98"/>
    </location>
</feature>
<feature type="transmembrane region" description="Helical" evidence="5">
    <location>
        <begin position="149"/>
        <end position="171"/>
    </location>
</feature>
<evidence type="ECO:0000256" key="1">
    <source>
        <dbReference type="ARBA" id="ARBA00004141"/>
    </source>
</evidence>
<keyword evidence="2 5" id="KW-0812">Transmembrane</keyword>
<keyword evidence="8" id="KW-1185">Reference proteome</keyword>
<sequence>MENLSSRHSKESFESDTTGSFTFQIRLGLLFIVEMAGLSALFVVLLLCIITWQVILPYLRRKSGCRERLSHIHVYFISLLCSDLLLSISGIMNVRWVIQAGIVEGAYCTTQGILKQTGSVGVALSILVIAVNTWGLITGKLSKPPTLKMAITTVLSMWLFTILMTSVGLAVHHTKGQPFYGNTGYWCWIRSPYSLREGIALQYGWLWLTAAVNCVLYISISLKLLGTRRRNINKGADTIVSERERSMKKIAFEMVLYPVIYMIAIVPSSIVRFIQFTQLQDPPFYASDIASIAFASSGILNVLLFSFTRPSLLRRRETMTGYPQLPSSGSPKVNSSTP</sequence>
<gene>
    <name evidence="7" type="ORF">SISSUDRAFT_733376</name>
</gene>
<reference evidence="7 8" key="1">
    <citation type="journal article" date="2016" name="Mol. Biol. Evol.">
        <title>Comparative Genomics of Early-Diverging Mushroom-Forming Fungi Provides Insights into the Origins of Lignocellulose Decay Capabilities.</title>
        <authorList>
            <person name="Nagy L.G."/>
            <person name="Riley R."/>
            <person name="Tritt A."/>
            <person name="Adam C."/>
            <person name="Daum C."/>
            <person name="Floudas D."/>
            <person name="Sun H."/>
            <person name="Yadav J.S."/>
            <person name="Pangilinan J."/>
            <person name="Larsson K.H."/>
            <person name="Matsuura K."/>
            <person name="Barry K."/>
            <person name="Labutti K."/>
            <person name="Kuo R."/>
            <person name="Ohm R.A."/>
            <person name="Bhattacharya S.S."/>
            <person name="Shirouzu T."/>
            <person name="Yoshinaga Y."/>
            <person name="Martin F.M."/>
            <person name="Grigoriev I.V."/>
            <person name="Hibbett D.S."/>
        </authorList>
    </citation>
    <scope>NUCLEOTIDE SEQUENCE [LARGE SCALE GENOMIC DNA]</scope>
    <source>
        <strain evidence="7 8">HHB10207 ss-3</strain>
    </source>
</reference>
<evidence type="ECO:0000259" key="6">
    <source>
        <dbReference type="PROSITE" id="PS50262"/>
    </source>
</evidence>
<dbReference type="Gene3D" id="1.20.1070.10">
    <property type="entry name" value="Rhodopsin 7-helix transmembrane proteins"/>
    <property type="match status" value="1"/>
</dbReference>
<dbReference type="STRING" id="1314776.A0A166DFL8"/>
<feature type="transmembrane region" description="Helical" evidence="5">
    <location>
        <begin position="289"/>
        <end position="307"/>
    </location>
</feature>
<protein>
    <recommendedName>
        <fullName evidence="6">G-protein coupled receptors family 1 profile domain-containing protein</fullName>
    </recommendedName>
</protein>
<dbReference type="PANTHER" id="PTHR23112:SF37">
    <property type="entry name" value="G PROTEIN-COUPLED RECEPTOR GPR1"/>
    <property type="match status" value="1"/>
</dbReference>
<name>A0A166DFL8_9AGAM</name>
<dbReference type="AlphaFoldDB" id="A0A166DFL8"/>
<dbReference type="PANTHER" id="PTHR23112">
    <property type="entry name" value="G PROTEIN-COUPLED RECEPTOR 157-RELATED"/>
    <property type="match status" value="1"/>
</dbReference>
<evidence type="ECO:0000313" key="7">
    <source>
        <dbReference type="EMBL" id="KZT38481.1"/>
    </source>
</evidence>
<comment type="subcellular location">
    <subcellularLocation>
        <location evidence="1">Membrane</location>
        <topology evidence="1">Multi-pass membrane protein</topology>
    </subcellularLocation>
</comment>
<dbReference type="EMBL" id="KV428062">
    <property type="protein sequence ID" value="KZT38481.1"/>
    <property type="molecule type" value="Genomic_DNA"/>
</dbReference>
<dbReference type="Proteomes" id="UP000076798">
    <property type="component" value="Unassembled WGS sequence"/>
</dbReference>
<keyword evidence="3 5" id="KW-1133">Transmembrane helix</keyword>
<feature type="transmembrane region" description="Helical" evidence="5">
    <location>
        <begin position="29"/>
        <end position="52"/>
    </location>
</feature>
<evidence type="ECO:0000256" key="2">
    <source>
        <dbReference type="ARBA" id="ARBA00022692"/>
    </source>
</evidence>
<keyword evidence="4 5" id="KW-0472">Membrane</keyword>
<accession>A0A166DFL8</accession>
<dbReference type="SUPFAM" id="SSF81321">
    <property type="entry name" value="Family A G protein-coupled receptor-like"/>
    <property type="match status" value="1"/>
</dbReference>
<evidence type="ECO:0000313" key="8">
    <source>
        <dbReference type="Proteomes" id="UP000076798"/>
    </source>
</evidence>
<dbReference type="InterPro" id="IPR017452">
    <property type="entry name" value="GPCR_Rhodpsn_7TM"/>
</dbReference>
<evidence type="ECO:0000256" key="4">
    <source>
        <dbReference type="ARBA" id="ARBA00023136"/>
    </source>
</evidence>
<feature type="domain" description="G-protein coupled receptors family 1 profile" evidence="6">
    <location>
        <begin position="50"/>
        <end position="305"/>
    </location>
</feature>
<dbReference type="GO" id="GO:0007189">
    <property type="term" value="P:adenylate cyclase-activating G protein-coupled receptor signaling pathway"/>
    <property type="evidence" value="ECO:0007669"/>
    <property type="project" value="TreeGrafter"/>
</dbReference>
<dbReference type="GO" id="GO:0004930">
    <property type="term" value="F:G protein-coupled receptor activity"/>
    <property type="evidence" value="ECO:0007669"/>
    <property type="project" value="TreeGrafter"/>
</dbReference>
<evidence type="ECO:0000256" key="3">
    <source>
        <dbReference type="ARBA" id="ARBA00022989"/>
    </source>
</evidence>
<evidence type="ECO:0000256" key="5">
    <source>
        <dbReference type="SAM" id="Phobius"/>
    </source>
</evidence>
<feature type="transmembrane region" description="Helical" evidence="5">
    <location>
        <begin position="205"/>
        <end position="225"/>
    </location>
</feature>
<feature type="transmembrane region" description="Helical" evidence="5">
    <location>
        <begin position="255"/>
        <end position="277"/>
    </location>
</feature>
<feature type="transmembrane region" description="Helical" evidence="5">
    <location>
        <begin position="118"/>
        <end position="137"/>
    </location>
</feature>
<organism evidence="7 8">
    <name type="scientific">Sistotremastrum suecicum HHB10207 ss-3</name>
    <dbReference type="NCBI Taxonomy" id="1314776"/>
    <lineage>
        <taxon>Eukaryota</taxon>
        <taxon>Fungi</taxon>
        <taxon>Dikarya</taxon>
        <taxon>Basidiomycota</taxon>
        <taxon>Agaricomycotina</taxon>
        <taxon>Agaricomycetes</taxon>
        <taxon>Sistotremastrales</taxon>
        <taxon>Sistotremastraceae</taxon>
        <taxon>Sistotremastrum</taxon>
    </lineage>
</organism>
<proteinExistence type="predicted"/>
<dbReference type="PROSITE" id="PS50262">
    <property type="entry name" value="G_PROTEIN_RECEP_F1_2"/>
    <property type="match status" value="1"/>
</dbReference>
<dbReference type="GO" id="GO:0005886">
    <property type="term" value="C:plasma membrane"/>
    <property type="evidence" value="ECO:0007669"/>
    <property type="project" value="TreeGrafter"/>
</dbReference>
<dbReference type="OrthoDB" id="100006at2759"/>